<evidence type="ECO:0000313" key="4">
    <source>
        <dbReference type="Proteomes" id="UP000536835"/>
    </source>
</evidence>
<evidence type="ECO:0000313" key="3">
    <source>
        <dbReference type="EMBL" id="NNU15827.1"/>
    </source>
</evidence>
<organism evidence="3 4">
    <name type="scientific">Parvularcula mediterranea</name>
    <dbReference type="NCBI Taxonomy" id="2732508"/>
    <lineage>
        <taxon>Bacteria</taxon>
        <taxon>Pseudomonadati</taxon>
        <taxon>Pseudomonadota</taxon>
        <taxon>Alphaproteobacteria</taxon>
        <taxon>Parvularculales</taxon>
        <taxon>Parvularculaceae</taxon>
        <taxon>Parvularcula</taxon>
    </lineage>
</organism>
<keyword evidence="1" id="KW-0472">Membrane</keyword>
<keyword evidence="4" id="KW-1185">Reference proteome</keyword>
<name>A0A7Y3RKM8_9PROT</name>
<comment type="caution">
    <text evidence="3">The sequence shown here is derived from an EMBL/GenBank/DDBJ whole genome shotgun (WGS) entry which is preliminary data.</text>
</comment>
<proteinExistence type="predicted"/>
<feature type="signal peptide" evidence="2">
    <location>
        <begin position="1"/>
        <end position="24"/>
    </location>
</feature>
<protein>
    <submittedName>
        <fullName evidence="3">Uncharacterized protein</fullName>
    </submittedName>
</protein>
<dbReference type="EMBL" id="JABFCX010000002">
    <property type="protein sequence ID" value="NNU15827.1"/>
    <property type="molecule type" value="Genomic_DNA"/>
</dbReference>
<keyword evidence="2" id="KW-0732">Signal</keyword>
<keyword evidence="1" id="KW-0812">Transmembrane</keyword>
<feature type="chain" id="PRO_5030620470" evidence="2">
    <location>
        <begin position="25"/>
        <end position="67"/>
    </location>
</feature>
<evidence type="ECO:0000256" key="1">
    <source>
        <dbReference type="SAM" id="Phobius"/>
    </source>
</evidence>
<feature type="transmembrane region" description="Helical" evidence="1">
    <location>
        <begin position="40"/>
        <end position="56"/>
    </location>
</feature>
<dbReference type="RefSeq" id="WP_173197574.1">
    <property type="nucleotide sequence ID" value="NZ_JABFCX010000002.1"/>
</dbReference>
<sequence length="67" mass="6950">MLARTCYVQCMMVGLIMLSTAAEAAVAAPAAAAVEADGAPSWPLLAVMALSMALAWRPRKDVSTNRG</sequence>
<evidence type="ECO:0000256" key="2">
    <source>
        <dbReference type="SAM" id="SignalP"/>
    </source>
</evidence>
<accession>A0A7Y3RKM8</accession>
<dbReference type="Proteomes" id="UP000536835">
    <property type="component" value="Unassembled WGS sequence"/>
</dbReference>
<dbReference type="AlphaFoldDB" id="A0A7Y3RKM8"/>
<keyword evidence="1" id="KW-1133">Transmembrane helix</keyword>
<gene>
    <name evidence="3" type="ORF">HK107_05770</name>
</gene>
<reference evidence="3 4" key="1">
    <citation type="submission" date="2020-05" db="EMBL/GenBank/DDBJ databases">
        <title>Parvularcula mediterraneae sp. nov., isolated from polypropylene straw from shallow seawater of the seashore of Laganas in Zakynthos island, Greece.</title>
        <authorList>
            <person name="Szabo I."/>
            <person name="Al-Omari J."/>
            <person name="Rado J."/>
            <person name="Szerdahelyi G.S."/>
        </authorList>
    </citation>
    <scope>NUCLEOTIDE SEQUENCE [LARGE SCALE GENOMIC DNA]</scope>
    <source>
        <strain evidence="3 4">ZS-1/3</strain>
    </source>
</reference>